<organism evidence="3 4">
    <name type="scientific">Frankliniella fusca</name>
    <dbReference type="NCBI Taxonomy" id="407009"/>
    <lineage>
        <taxon>Eukaryota</taxon>
        <taxon>Metazoa</taxon>
        <taxon>Ecdysozoa</taxon>
        <taxon>Arthropoda</taxon>
        <taxon>Hexapoda</taxon>
        <taxon>Insecta</taxon>
        <taxon>Pterygota</taxon>
        <taxon>Neoptera</taxon>
        <taxon>Paraneoptera</taxon>
        <taxon>Thysanoptera</taxon>
        <taxon>Terebrantia</taxon>
        <taxon>Thripoidea</taxon>
        <taxon>Thripidae</taxon>
        <taxon>Frankliniella</taxon>
    </lineage>
</organism>
<feature type="compositionally biased region" description="Acidic residues" evidence="2">
    <location>
        <begin position="88"/>
        <end position="102"/>
    </location>
</feature>
<dbReference type="InterPro" id="IPR007062">
    <property type="entry name" value="PPI-2"/>
</dbReference>
<evidence type="ECO:0000256" key="1">
    <source>
        <dbReference type="ARBA" id="ARBA00005472"/>
    </source>
</evidence>
<reference evidence="3" key="1">
    <citation type="submission" date="2021-07" db="EMBL/GenBank/DDBJ databases">
        <authorList>
            <person name="Catto M.A."/>
            <person name="Jacobson A."/>
            <person name="Kennedy G."/>
            <person name="Labadie P."/>
            <person name="Hunt B.G."/>
            <person name="Srinivasan R."/>
        </authorList>
    </citation>
    <scope>NUCLEOTIDE SEQUENCE</scope>
    <source>
        <strain evidence="3">PL_HMW_Pooled</strain>
        <tissue evidence="3">Head</tissue>
    </source>
</reference>
<keyword evidence="4" id="KW-1185">Reference proteome</keyword>
<feature type="compositionally biased region" description="Acidic residues" evidence="2">
    <location>
        <begin position="120"/>
        <end position="131"/>
    </location>
</feature>
<sequence>MIRKCMAATPSLRRFYDFANMADNLQKRPSKGILKNSSSFDKQEGPQKKQKGKQTQWDEMNIIATLHPSDKDYGHMKIEEPKTPYNWEEGEGEPPDELDAGELAEKLRGSSDKSLKVLESESESEEDESETPEERAKRKMFESKRKAHYNEYHAIKLARKLIEAGEDDDEEEDVEGTSADRKDEGSPQASSSQ</sequence>
<evidence type="ECO:0000256" key="2">
    <source>
        <dbReference type="SAM" id="MobiDB-lite"/>
    </source>
</evidence>
<dbReference type="PANTHER" id="PTHR12398:SF20">
    <property type="entry name" value="PROTEIN PHOSPHATASE 1 REGULATORY INHIBITOR SUBUNIT 2"/>
    <property type="match status" value="1"/>
</dbReference>
<feature type="compositionally biased region" description="Acidic residues" evidence="2">
    <location>
        <begin position="164"/>
        <end position="175"/>
    </location>
</feature>
<dbReference type="PANTHER" id="PTHR12398">
    <property type="entry name" value="PROTEIN PHOSPHATASE INHIBITOR"/>
    <property type="match status" value="1"/>
</dbReference>
<comment type="caution">
    <text evidence="3">The sequence shown here is derived from an EMBL/GenBank/DDBJ whole genome shotgun (WGS) entry which is preliminary data.</text>
</comment>
<dbReference type="GO" id="GO:0009966">
    <property type="term" value="P:regulation of signal transduction"/>
    <property type="evidence" value="ECO:0007669"/>
    <property type="project" value="InterPro"/>
</dbReference>
<accession>A0AAE1HLB1</accession>
<proteinExistence type="inferred from homology"/>
<reference evidence="3" key="2">
    <citation type="journal article" date="2023" name="BMC Genomics">
        <title>Pest status, molecular evolution, and epigenetic factors derived from the genome assembly of Frankliniella fusca, a thysanopteran phytovirus vector.</title>
        <authorList>
            <person name="Catto M.A."/>
            <person name="Labadie P.E."/>
            <person name="Jacobson A.L."/>
            <person name="Kennedy G.G."/>
            <person name="Srinivasan R."/>
            <person name="Hunt B.G."/>
        </authorList>
    </citation>
    <scope>NUCLEOTIDE SEQUENCE</scope>
    <source>
        <strain evidence="3">PL_HMW_Pooled</strain>
    </source>
</reference>
<feature type="compositionally biased region" description="Basic and acidic residues" evidence="2">
    <location>
        <begin position="132"/>
        <end position="145"/>
    </location>
</feature>
<feature type="compositionally biased region" description="Basic and acidic residues" evidence="2">
    <location>
        <begin position="103"/>
        <end position="119"/>
    </location>
</feature>
<dbReference type="Gene3D" id="6.10.250.1050">
    <property type="match status" value="2"/>
</dbReference>
<dbReference type="Pfam" id="PF04979">
    <property type="entry name" value="IPP-2"/>
    <property type="match status" value="1"/>
</dbReference>
<protein>
    <submittedName>
        <fullName evidence="3">Protein phosphatase inhibitor 2</fullName>
    </submittedName>
</protein>
<comment type="similarity">
    <text evidence="1">Belongs to the protein phosphatase inhibitor 2 family.</text>
</comment>
<keyword evidence="3" id="KW-0650">Protein phosphatase inhibitor</keyword>
<dbReference type="AlphaFoldDB" id="A0AAE1HLB1"/>
<dbReference type="GO" id="GO:0004864">
    <property type="term" value="F:protein phosphatase inhibitor activity"/>
    <property type="evidence" value="ECO:0007669"/>
    <property type="project" value="UniProtKB-KW"/>
</dbReference>
<gene>
    <name evidence="3" type="ORF">KUF71_001836</name>
</gene>
<evidence type="ECO:0000313" key="4">
    <source>
        <dbReference type="Proteomes" id="UP001219518"/>
    </source>
</evidence>
<feature type="region of interest" description="Disordered" evidence="2">
    <location>
        <begin position="26"/>
        <end position="145"/>
    </location>
</feature>
<name>A0AAE1HLB1_9NEOP</name>
<feature type="region of interest" description="Disordered" evidence="2">
    <location>
        <begin position="163"/>
        <end position="193"/>
    </location>
</feature>
<dbReference type="Proteomes" id="UP001219518">
    <property type="component" value="Unassembled WGS sequence"/>
</dbReference>
<feature type="compositionally biased region" description="Basic and acidic residues" evidence="2">
    <location>
        <begin position="68"/>
        <end position="82"/>
    </location>
</feature>
<dbReference type="EMBL" id="JAHWGI010001145">
    <property type="protein sequence ID" value="KAK3923424.1"/>
    <property type="molecule type" value="Genomic_DNA"/>
</dbReference>
<evidence type="ECO:0000313" key="3">
    <source>
        <dbReference type="EMBL" id="KAK3923424.1"/>
    </source>
</evidence>